<protein>
    <submittedName>
        <fullName evidence="7">Uncharacterized protein</fullName>
    </submittedName>
</protein>
<dbReference type="GO" id="GO:0005737">
    <property type="term" value="C:cytoplasm"/>
    <property type="evidence" value="ECO:0007669"/>
    <property type="project" value="TreeGrafter"/>
</dbReference>
<keyword evidence="6" id="KW-1185">Reference proteome</keyword>
<keyword evidence="4" id="KW-0418">Kinase</keyword>
<keyword evidence="3" id="KW-0547">Nucleotide-binding</keyword>
<keyword evidence="5" id="KW-0067">ATP-binding</keyword>
<dbReference type="AlphaFoldDB" id="A0A915JW85"/>
<dbReference type="GO" id="GO:0005634">
    <property type="term" value="C:nucleus"/>
    <property type="evidence" value="ECO:0007669"/>
    <property type="project" value="TreeGrafter"/>
</dbReference>
<dbReference type="PANTHER" id="PTHR24057:SF0">
    <property type="entry name" value="PROTEIN KINASE SHAGGY-RELATED"/>
    <property type="match status" value="1"/>
</dbReference>
<evidence type="ECO:0000256" key="3">
    <source>
        <dbReference type="ARBA" id="ARBA00022741"/>
    </source>
</evidence>
<dbReference type="GO" id="GO:0005524">
    <property type="term" value="F:ATP binding"/>
    <property type="evidence" value="ECO:0007669"/>
    <property type="project" value="UniProtKB-KW"/>
</dbReference>
<dbReference type="CDD" id="cd04301">
    <property type="entry name" value="NAT_SF"/>
    <property type="match status" value="1"/>
</dbReference>
<evidence type="ECO:0000256" key="5">
    <source>
        <dbReference type="ARBA" id="ARBA00022840"/>
    </source>
</evidence>
<proteinExistence type="predicted"/>
<reference evidence="7" key="1">
    <citation type="submission" date="2022-11" db="UniProtKB">
        <authorList>
            <consortium name="WormBaseParasite"/>
        </authorList>
    </citation>
    <scope>IDENTIFICATION</scope>
</reference>
<dbReference type="InterPro" id="IPR050591">
    <property type="entry name" value="GSK-3"/>
</dbReference>
<sequence>MSRLLEYTPGKRATSFSSLAHPFFDELRSPNCRLPNGRDLPPLFDFSPHELSIEPLLNAKIIPNHLILRTCASSSTNNNNTYFNDIVVGAVCCRREITDDNKHKLYIMTLGCLPAYRRLGLDPNSDPKLVIKLDLDPNRENLKFGLDDPDSI</sequence>
<name>A0A915JW85_ROMCU</name>
<dbReference type="GO" id="GO:0030154">
    <property type="term" value="P:cell differentiation"/>
    <property type="evidence" value="ECO:0007669"/>
    <property type="project" value="TreeGrafter"/>
</dbReference>
<organism evidence="6 7">
    <name type="scientific">Romanomermis culicivorax</name>
    <name type="common">Nematode worm</name>
    <dbReference type="NCBI Taxonomy" id="13658"/>
    <lineage>
        <taxon>Eukaryota</taxon>
        <taxon>Metazoa</taxon>
        <taxon>Ecdysozoa</taxon>
        <taxon>Nematoda</taxon>
        <taxon>Enoplea</taxon>
        <taxon>Dorylaimia</taxon>
        <taxon>Mermithida</taxon>
        <taxon>Mermithoidea</taxon>
        <taxon>Mermithidae</taxon>
        <taxon>Romanomermis</taxon>
    </lineage>
</organism>
<dbReference type="Gene3D" id="3.40.630.30">
    <property type="match status" value="1"/>
</dbReference>
<evidence type="ECO:0000256" key="1">
    <source>
        <dbReference type="ARBA" id="ARBA00022527"/>
    </source>
</evidence>
<evidence type="ECO:0000256" key="4">
    <source>
        <dbReference type="ARBA" id="ARBA00022777"/>
    </source>
</evidence>
<keyword evidence="2" id="KW-0808">Transferase</keyword>
<accession>A0A915JW85</accession>
<dbReference type="GO" id="GO:0004674">
    <property type="term" value="F:protein serine/threonine kinase activity"/>
    <property type="evidence" value="ECO:0007669"/>
    <property type="project" value="UniProtKB-KW"/>
</dbReference>
<dbReference type="PANTHER" id="PTHR24057">
    <property type="entry name" value="GLYCOGEN SYNTHASE KINASE-3 ALPHA"/>
    <property type="match status" value="1"/>
</dbReference>
<evidence type="ECO:0000256" key="2">
    <source>
        <dbReference type="ARBA" id="ARBA00022679"/>
    </source>
</evidence>
<keyword evidence="1" id="KW-0723">Serine/threonine-protein kinase</keyword>
<dbReference type="Proteomes" id="UP000887565">
    <property type="component" value="Unplaced"/>
</dbReference>
<dbReference type="WBParaSite" id="nRc.2.0.1.t30581-RA">
    <property type="protein sequence ID" value="nRc.2.0.1.t30581-RA"/>
    <property type="gene ID" value="nRc.2.0.1.g30581"/>
</dbReference>
<dbReference type="GO" id="GO:0007165">
    <property type="term" value="P:signal transduction"/>
    <property type="evidence" value="ECO:0007669"/>
    <property type="project" value="TreeGrafter"/>
</dbReference>
<evidence type="ECO:0000313" key="6">
    <source>
        <dbReference type="Proteomes" id="UP000887565"/>
    </source>
</evidence>
<evidence type="ECO:0000313" key="7">
    <source>
        <dbReference type="WBParaSite" id="nRc.2.0.1.t30581-RA"/>
    </source>
</evidence>